<evidence type="ECO:0000259" key="4">
    <source>
        <dbReference type="Pfam" id="PF05057"/>
    </source>
</evidence>
<dbReference type="Gene3D" id="3.40.50.1820">
    <property type="entry name" value="alpha/beta hydrolase"/>
    <property type="match status" value="1"/>
</dbReference>
<dbReference type="InterPro" id="IPR029058">
    <property type="entry name" value="AB_hydrolase_fold"/>
</dbReference>
<dbReference type="AlphaFoldDB" id="A0AAD7E1X1"/>
<dbReference type="SUPFAM" id="SSF53474">
    <property type="entry name" value="alpha/beta-Hydrolases"/>
    <property type="match status" value="1"/>
</dbReference>
<comment type="similarity">
    <text evidence="1">Belongs to the putative lipase ROG1 family.</text>
</comment>
<dbReference type="InterPro" id="IPR044294">
    <property type="entry name" value="Lipase-like"/>
</dbReference>
<evidence type="ECO:0000256" key="3">
    <source>
        <dbReference type="SAM" id="Phobius"/>
    </source>
</evidence>
<feature type="transmembrane region" description="Helical" evidence="3">
    <location>
        <begin position="269"/>
        <end position="292"/>
    </location>
</feature>
<dbReference type="Pfam" id="PF05057">
    <property type="entry name" value="DUF676"/>
    <property type="match status" value="1"/>
</dbReference>
<keyword evidence="6" id="KW-1185">Reference proteome</keyword>
<keyword evidence="3" id="KW-0472">Membrane</keyword>
<dbReference type="EMBL" id="JARJCW010000005">
    <property type="protein sequence ID" value="KAJ7224273.1"/>
    <property type="molecule type" value="Genomic_DNA"/>
</dbReference>
<organism evidence="5 6">
    <name type="scientific">Mycena pura</name>
    <dbReference type="NCBI Taxonomy" id="153505"/>
    <lineage>
        <taxon>Eukaryota</taxon>
        <taxon>Fungi</taxon>
        <taxon>Dikarya</taxon>
        <taxon>Basidiomycota</taxon>
        <taxon>Agaricomycotina</taxon>
        <taxon>Agaricomycetes</taxon>
        <taxon>Agaricomycetidae</taxon>
        <taxon>Agaricales</taxon>
        <taxon>Marasmiineae</taxon>
        <taxon>Mycenaceae</taxon>
        <taxon>Mycena</taxon>
    </lineage>
</organism>
<protein>
    <submittedName>
        <fullName evidence="5">DUF676-domain-containing protein</fullName>
    </submittedName>
</protein>
<accession>A0AAD7E1X1</accession>
<evidence type="ECO:0000256" key="2">
    <source>
        <dbReference type="SAM" id="MobiDB-lite"/>
    </source>
</evidence>
<dbReference type="Proteomes" id="UP001219525">
    <property type="component" value="Unassembled WGS sequence"/>
</dbReference>
<feature type="region of interest" description="Disordered" evidence="2">
    <location>
        <begin position="339"/>
        <end position="362"/>
    </location>
</feature>
<keyword evidence="3" id="KW-1133">Transmembrane helix</keyword>
<evidence type="ECO:0000313" key="5">
    <source>
        <dbReference type="EMBL" id="KAJ7224273.1"/>
    </source>
</evidence>
<dbReference type="InterPro" id="IPR007751">
    <property type="entry name" value="DUF676_lipase-like"/>
</dbReference>
<name>A0AAD7E1X1_9AGAR</name>
<sequence>MQVLTHGMWGNPLHVRHLERIIQDTIPGPDLHVLRAQTNREENTYDGIDWGGERVAVEIVDEVAKLQREGRTVTRFSITGYSLGGLVARYVVGILHQRGFFEHITPVNFNTIATPHIGVPRYPSFVSSLASFIGPRLLSRTGEQFFCVDKWSPNGRALLEVMADPDRIFYQALAAFETIRIYANAINDVTVPYLTAAIEVEDPFIARASNGLEVELDDKYTPLVKSFTVPLIPPPPTPKPAVLSRSWFKSLKLRPFIPPPLQYRFPLNLVVYTLLPVLIPVFMSLAICRLAVASHSSRARIRLLERDAASPGSAEKLAHVLARLEQQVESAVVELINEPTTTMADPEQSPSKTRPAAKDHPRLTQAQRRIVANLNTLPLKKELAFLPNLRNAHGTIVCRDLENFEFQRQGEGIVRHWASVFVL</sequence>
<dbReference type="PANTHER" id="PTHR12482:SF62">
    <property type="entry name" value="LIPASE ROG1-RELATED"/>
    <property type="match status" value="1"/>
</dbReference>
<evidence type="ECO:0000313" key="6">
    <source>
        <dbReference type="Proteomes" id="UP001219525"/>
    </source>
</evidence>
<reference evidence="5" key="1">
    <citation type="submission" date="2023-03" db="EMBL/GenBank/DDBJ databases">
        <title>Massive genome expansion in bonnet fungi (Mycena s.s.) driven by repeated elements and novel gene families across ecological guilds.</title>
        <authorList>
            <consortium name="Lawrence Berkeley National Laboratory"/>
            <person name="Harder C.B."/>
            <person name="Miyauchi S."/>
            <person name="Viragh M."/>
            <person name="Kuo A."/>
            <person name="Thoen E."/>
            <person name="Andreopoulos B."/>
            <person name="Lu D."/>
            <person name="Skrede I."/>
            <person name="Drula E."/>
            <person name="Henrissat B."/>
            <person name="Morin E."/>
            <person name="Kohler A."/>
            <person name="Barry K."/>
            <person name="LaButti K."/>
            <person name="Morin E."/>
            <person name="Salamov A."/>
            <person name="Lipzen A."/>
            <person name="Mereny Z."/>
            <person name="Hegedus B."/>
            <person name="Baldrian P."/>
            <person name="Stursova M."/>
            <person name="Weitz H."/>
            <person name="Taylor A."/>
            <person name="Grigoriev I.V."/>
            <person name="Nagy L.G."/>
            <person name="Martin F."/>
            <person name="Kauserud H."/>
        </authorList>
    </citation>
    <scope>NUCLEOTIDE SEQUENCE</scope>
    <source>
        <strain evidence="5">9144</strain>
    </source>
</reference>
<feature type="compositionally biased region" description="Polar residues" evidence="2">
    <location>
        <begin position="339"/>
        <end position="352"/>
    </location>
</feature>
<keyword evidence="3" id="KW-0812">Transmembrane</keyword>
<evidence type="ECO:0000256" key="1">
    <source>
        <dbReference type="ARBA" id="ARBA00007920"/>
    </source>
</evidence>
<gene>
    <name evidence="5" type="ORF">GGX14DRAFT_350424</name>
</gene>
<comment type="caution">
    <text evidence="5">The sequence shown here is derived from an EMBL/GenBank/DDBJ whole genome shotgun (WGS) entry which is preliminary data.</text>
</comment>
<feature type="domain" description="DUF676" evidence="4">
    <location>
        <begin position="3"/>
        <end position="195"/>
    </location>
</feature>
<dbReference type="PANTHER" id="PTHR12482">
    <property type="entry name" value="LIPASE ROG1-RELATED-RELATED"/>
    <property type="match status" value="1"/>
</dbReference>
<proteinExistence type="inferred from homology"/>